<comment type="caution">
    <text evidence="3">The sequence shown here is derived from an EMBL/GenBank/DDBJ whole genome shotgun (WGS) entry which is preliminary data.</text>
</comment>
<accession>A0A5C6B3Z1</accession>
<evidence type="ECO:0000313" key="3">
    <source>
        <dbReference type="EMBL" id="TWU06467.1"/>
    </source>
</evidence>
<feature type="coiled-coil region" evidence="1">
    <location>
        <begin position="84"/>
        <end position="111"/>
    </location>
</feature>
<dbReference type="AlphaFoldDB" id="A0A5C6B3Z1"/>
<evidence type="ECO:0000256" key="2">
    <source>
        <dbReference type="SAM" id="MobiDB-lite"/>
    </source>
</evidence>
<dbReference type="RefSeq" id="WP_146519545.1">
    <property type="nucleotide sequence ID" value="NZ_CP151726.1"/>
</dbReference>
<organism evidence="3 4">
    <name type="scientific">Stieleria varia</name>
    <dbReference type="NCBI Taxonomy" id="2528005"/>
    <lineage>
        <taxon>Bacteria</taxon>
        <taxon>Pseudomonadati</taxon>
        <taxon>Planctomycetota</taxon>
        <taxon>Planctomycetia</taxon>
        <taxon>Pirellulales</taxon>
        <taxon>Pirellulaceae</taxon>
        <taxon>Stieleria</taxon>
    </lineage>
</organism>
<feature type="region of interest" description="Disordered" evidence="2">
    <location>
        <begin position="1"/>
        <end position="33"/>
    </location>
</feature>
<dbReference type="OrthoDB" id="281891at2"/>
<keyword evidence="4" id="KW-1185">Reference proteome</keyword>
<reference evidence="3 4" key="1">
    <citation type="submission" date="2019-02" db="EMBL/GenBank/DDBJ databases">
        <title>Deep-cultivation of Planctomycetes and their phenomic and genomic characterization uncovers novel biology.</title>
        <authorList>
            <person name="Wiegand S."/>
            <person name="Jogler M."/>
            <person name="Boedeker C."/>
            <person name="Pinto D."/>
            <person name="Vollmers J."/>
            <person name="Rivas-Marin E."/>
            <person name="Kohn T."/>
            <person name="Peeters S.H."/>
            <person name="Heuer A."/>
            <person name="Rast P."/>
            <person name="Oberbeckmann S."/>
            <person name="Bunk B."/>
            <person name="Jeske O."/>
            <person name="Meyerdierks A."/>
            <person name="Storesund J.E."/>
            <person name="Kallscheuer N."/>
            <person name="Luecker S."/>
            <person name="Lage O.M."/>
            <person name="Pohl T."/>
            <person name="Merkel B.J."/>
            <person name="Hornburger P."/>
            <person name="Mueller R.-W."/>
            <person name="Bruemmer F."/>
            <person name="Labrenz M."/>
            <person name="Spormann A.M."/>
            <person name="Op Den Camp H."/>
            <person name="Overmann J."/>
            <person name="Amann R."/>
            <person name="Jetten M.S.M."/>
            <person name="Mascher T."/>
            <person name="Medema M.H."/>
            <person name="Devos D.P."/>
            <person name="Kaster A.-K."/>
            <person name="Ovreas L."/>
            <person name="Rohde M."/>
            <person name="Galperin M.Y."/>
            <person name="Jogler C."/>
        </authorList>
    </citation>
    <scope>NUCLEOTIDE SEQUENCE [LARGE SCALE GENOMIC DNA]</scope>
    <source>
        <strain evidence="3 4">Pla52n</strain>
    </source>
</reference>
<keyword evidence="1" id="KW-0175">Coiled coil</keyword>
<proteinExistence type="predicted"/>
<evidence type="ECO:0000256" key="1">
    <source>
        <dbReference type="SAM" id="Coils"/>
    </source>
</evidence>
<evidence type="ECO:0000313" key="4">
    <source>
        <dbReference type="Proteomes" id="UP000320176"/>
    </source>
</evidence>
<protein>
    <submittedName>
        <fullName evidence="3">Uncharacterized protein</fullName>
    </submittedName>
</protein>
<dbReference type="Proteomes" id="UP000320176">
    <property type="component" value="Unassembled WGS sequence"/>
</dbReference>
<gene>
    <name evidence="3" type="ORF">Pla52n_21880</name>
</gene>
<sequence length="124" mass="13471">MIASNPTPAGGHVQPSRKTVQSPVMTGAAPHGGDFDGVNVVQRLQQRIQAAKRIGFQVRTEVLGDNSPTWCEVAGKKMMFLDLAQTAGEQLQQLEDMLREFELQELALTSKNENSGSATTMTEN</sequence>
<dbReference type="EMBL" id="SJPN01000002">
    <property type="protein sequence ID" value="TWU06467.1"/>
    <property type="molecule type" value="Genomic_DNA"/>
</dbReference>
<name>A0A5C6B3Z1_9BACT</name>